<accession>A0A655FZ10</accession>
<evidence type="ECO:0000313" key="1">
    <source>
        <dbReference type="EMBL" id="CNW97564.1"/>
    </source>
</evidence>
<reference evidence="1 2" key="1">
    <citation type="submission" date="2015-03" db="EMBL/GenBank/DDBJ databases">
        <authorList>
            <consortium name="Pathogen Informatics"/>
        </authorList>
    </citation>
    <scope>NUCLEOTIDE SEQUENCE [LARGE SCALE GENOMIC DNA]</scope>
    <source>
        <strain evidence="1 2">D00501624</strain>
    </source>
</reference>
<organism evidence="1 2">
    <name type="scientific">Mycobacterium tuberculosis</name>
    <dbReference type="NCBI Taxonomy" id="1773"/>
    <lineage>
        <taxon>Bacteria</taxon>
        <taxon>Bacillati</taxon>
        <taxon>Actinomycetota</taxon>
        <taxon>Actinomycetes</taxon>
        <taxon>Mycobacteriales</taxon>
        <taxon>Mycobacteriaceae</taxon>
        <taxon>Mycobacterium</taxon>
        <taxon>Mycobacterium tuberculosis complex</taxon>
    </lineage>
</organism>
<dbReference type="EMBL" id="CQQC01002572">
    <property type="protein sequence ID" value="CNW97564.1"/>
    <property type="molecule type" value="Genomic_DNA"/>
</dbReference>
<name>A0A655FZ10_MYCTX</name>
<dbReference type="AlphaFoldDB" id="A0A655FZ10"/>
<evidence type="ECO:0000313" key="2">
    <source>
        <dbReference type="Proteomes" id="UP000039217"/>
    </source>
</evidence>
<gene>
    <name evidence="1" type="ORF">ERS007661_04387</name>
</gene>
<sequence length="53" mass="5382">MSQSATATPSIVITYSSEPFDVGVRTMRTPSAVGDTTTTALSAVTNIQSACSA</sequence>
<proteinExistence type="predicted"/>
<protein>
    <submittedName>
        <fullName evidence="1">Uncharacterized protein</fullName>
    </submittedName>
</protein>
<dbReference type="Proteomes" id="UP000039217">
    <property type="component" value="Unassembled WGS sequence"/>
</dbReference>